<comment type="caution">
    <text evidence="2">The sequence shown here is derived from an EMBL/GenBank/DDBJ whole genome shotgun (WGS) entry which is preliminary data.</text>
</comment>
<sequence length="183" mass="20839">MQQRTAHHNKPSFSMHTDGVVSSSQSSSDSFFEDEGASSPTLSEDGGRFDFDENLPKRGKDVESHYGNLPEVTLSAFDETNRKEDDIEVIKQRRFTGWKPIISAHCANQSCSELTINDVLRQLNVILGTTYPLDDTMISLLKSLMDKHPDFGTVFTYVRPLWYDDLSSIEGELRNREEEDRIM</sequence>
<gene>
    <name evidence="2" type="ORF">IW261DRAFT_935594</name>
</gene>
<name>A0AA39PFE1_9AGAR</name>
<keyword evidence="3" id="KW-1185">Reference proteome</keyword>
<accession>A0AA39PFE1</accession>
<reference evidence="2" key="1">
    <citation type="submission" date="2023-06" db="EMBL/GenBank/DDBJ databases">
        <authorList>
            <consortium name="Lawrence Berkeley National Laboratory"/>
            <person name="Ahrendt S."/>
            <person name="Sahu N."/>
            <person name="Indic B."/>
            <person name="Wong-Bajracharya J."/>
            <person name="Merenyi Z."/>
            <person name="Ke H.-M."/>
            <person name="Monk M."/>
            <person name="Kocsube S."/>
            <person name="Drula E."/>
            <person name="Lipzen A."/>
            <person name="Balint B."/>
            <person name="Henrissat B."/>
            <person name="Andreopoulos B."/>
            <person name="Martin F.M."/>
            <person name="Harder C.B."/>
            <person name="Rigling D."/>
            <person name="Ford K.L."/>
            <person name="Foster G.D."/>
            <person name="Pangilinan J."/>
            <person name="Papanicolaou A."/>
            <person name="Barry K."/>
            <person name="LaButti K."/>
            <person name="Viragh M."/>
            <person name="Koriabine M."/>
            <person name="Yan M."/>
            <person name="Riley R."/>
            <person name="Champramary S."/>
            <person name="Plett K.L."/>
            <person name="Tsai I.J."/>
            <person name="Slot J."/>
            <person name="Sipos G."/>
            <person name="Plett J."/>
            <person name="Nagy L.G."/>
            <person name="Grigoriev I.V."/>
        </authorList>
    </citation>
    <scope>NUCLEOTIDE SEQUENCE</scope>
    <source>
        <strain evidence="2">ICMP 16352</strain>
    </source>
</reference>
<evidence type="ECO:0000256" key="1">
    <source>
        <dbReference type="SAM" id="MobiDB-lite"/>
    </source>
</evidence>
<feature type="compositionally biased region" description="Basic residues" evidence="1">
    <location>
        <begin position="1"/>
        <end position="10"/>
    </location>
</feature>
<evidence type="ECO:0000313" key="3">
    <source>
        <dbReference type="Proteomes" id="UP001175227"/>
    </source>
</evidence>
<dbReference type="Proteomes" id="UP001175227">
    <property type="component" value="Unassembled WGS sequence"/>
</dbReference>
<feature type="compositionally biased region" description="Low complexity" evidence="1">
    <location>
        <begin position="19"/>
        <end position="30"/>
    </location>
</feature>
<dbReference type="AlphaFoldDB" id="A0AA39PFE1"/>
<proteinExistence type="predicted"/>
<protein>
    <submittedName>
        <fullName evidence="2">Uncharacterized protein</fullName>
    </submittedName>
</protein>
<dbReference type="EMBL" id="JAUEPR010000006">
    <property type="protein sequence ID" value="KAK0483243.1"/>
    <property type="molecule type" value="Genomic_DNA"/>
</dbReference>
<feature type="compositionally biased region" description="Basic and acidic residues" evidence="1">
    <location>
        <begin position="45"/>
        <end position="64"/>
    </location>
</feature>
<organism evidence="2 3">
    <name type="scientific">Armillaria novae-zelandiae</name>
    <dbReference type="NCBI Taxonomy" id="153914"/>
    <lineage>
        <taxon>Eukaryota</taxon>
        <taxon>Fungi</taxon>
        <taxon>Dikarya</taxon>
        <taxon>Basidiomycota</taxon>
        <taxon>Agaricomycotina</taxon>
        <taxon>Agaricomycetes</taxon>
        <taxon>Agaricomycetidae</taxon>
        <taxon>Agaricales</taxon>
        <taxon>Marasmiineae</taxon>
        <taxon>Physalacriaceae</taxon>
        <taxon>Armillaria</taxon>
    </lineage>
</organism>
<evidence type="ECO:0000313" key="2">
    <source>
        <dbReference type="EMBL" id="KAK0483243.1"/>
    </source>
</evidence>
<feature type="region of interest" description="Disordered" evidence="1">
    <location>
        <begin position="1"/>
        <end position="64"/>
    </location>
</feature>